<keyword evidence="9" id="KW-0414">Isoprene biosynthesis</keyword>
<dbReference type="EMBL" id="AZCX01000013">
    <property type="protein sequence ID" value="KRK46999.1"/>
    <property type="molecule type" value="Genomic_DNA"/>
</dbReference>
<dbReference type="InterPro" id="IPR006204">
    <property type="entry name" value="GHMP_kinase_N_dom"/>
</dbReference>
<dbReference type="HAMAP" id="MF_00061">
    <property type="entry name" value="IspE"/>
    <property type="match status" value="1"/>
</dbReference>
<dbReference type="InterPro" id="IPR004424">
    <property type="entry name" value="IspE"/>
</dbReference>
<dbReference type="Gene3D" id="3.30.230.10">
    <property type="match status" value="1"/>
</dbReference>
<evidence type="ECO:0000256" key="5">
    <source>
        <dbReference type="ARBA" id="ARBA00022741"/>
    </source>
</evidence>
<feature type="active site" evidence="9">
    <location>
        <position position="136"/>
    </location>
</feature>
<name>A0A0R1HW52_9LACO</name>
<proteinExistence type="inferred from homology"/>
<feature type="active site" evidence="9">
    <location>
        <position position="10"/>
    </location>
</feature>
<dbReference type="SUPFAM" id="SSF55060">
    <property type="entry name" value="GHMP Kinase, C-terminal domain"/>
    <property type="match status" value="1"/>
</dbReference>
<comment type="pathway">
    <text evidence="9">Isoprenoid biosynthesis; isopentenyl diphosphate biosynthesis via DXP pathway; isopentenyl diphosphate from 1-deoxy-D-xylulose 5-phosphate: step 3/6.</text>
</comment>
<dbReference type="NCBIfam" id="TIGR00154">
    <property type="entry name" value="ispE"/>
    <property type="match status" value="1"/>
</dbReference>
<keyword evidence="5 9" id="KW-0547">Nucleotide-binding</keyword>
<dbReference type="AlphaFoldDB" id="A0A0R1HW52"/>
<dbReference type="EC" id="2.7.1.148" evidence="2 9"/>
<dbReference type="OrthoDB" id="9809438at2"/>
<dbReference type="GO" id="GO:0016114">
    <property type="term" value="P:terpenoid biosynthetic process"/>
    <property type="evidence" value="ECO:0007669"/>
    <property type="project" value="UniProtKB-UniRule"/>
</dbReference>
<protein>
    <recommendedName>
        <fullName evidence="3 9">4-diphosphocytidyl-2-C-methyl-D-erythritol kinase</fullName>
        <shortName evidence="9">CMK</shortName>
        <ecNumber evidence="2 9">2.7.1.148</ecNumber>
    </recommendedName>
    <alternativeName>
        <fullName evidence="8 9">4-(cytidine-5'-diphospho)-2-C-methyl-D-erythritol kinase</fullName>
    </alternativeName>
</protein>
<evidence type="ECO:0000256" key="6">
    <source>
        <dbReference type="ARBA" id="ARBA00022777"/>
    </source>
</evidence>
<dbReference type="UniPathway" id="UPA00056">
    <property type="reaction ID" value="UER00094"/>
</dbReference>
<evidence type="ECO:0000313" key="12">
    <source>
        <dbReference type="EMBL" id="KRK46999.1"/>
    </source>
</evidence>
<dbReference type="GO" id="GO:0050515">
    <property type="term" value="F:4-(cytidine 5'-diphospho)-2-C-methyl-D-erythritol kinase activity"/>
    <property type="evidence" value="ECO:0007669"/>
    <property type="project" value="UniProtKB-UniRule"/>
</dbReference>
<keyword evidence="4 9" id="KW-0808">Transferase</keyword>
<evidence type="ECO:0000256" key="7">
    <source>
        <dbReference type="ARBA" id="ARBA00022840"/>
    </source>
</evidence>
<dbReference type="STRING" id="1302272.FC96_GL000764"/>
<reference evidence="12 13" key="1">
    <citation type="journal article" date="2015" name="Genome Announc.">
        <title>Expanding the biotechnology potential of lactobacilli through comparative genomics of 213 strains and associated genera.</title>
        <authorList>
            <person name="Sun Z."/>
            <person name="Harris H.M."/>
            <person name="McCann A."/>
            <person name="Guo C."/>
            <person name="Argimon S."/>
            <person name="Zhang W."/>
            <person name="Yang X."/>
            <person name="Jeffery I.B."/>
            <person name="Cooney J.C."/>
            <person name="Kagawa T.F."/>
            <person name="Liu W."/>
            <person name="Song Y."/>
            <person name="Salvetti E."/>
            <person name="Wrobel A."/>
            <person name="Rasinkangas P."/>
            <person name="Parkhill J."/>
            <person name="Rea M.C."/>
            <person name="O'Sullivan O."/>
            <person name="Ritari J."/>
            <person name="Douillard F.P."/>
            <person name="Paul Ross R."/>
            <person name="Yang R."/>
            <person name="Briner A.E."/>
            <person name="Felis G.E."/>
            <person name="de Vos W.M."/>
            <person name="Barrangou R."/>
            <person name="Klaenhammer T.R."/>
            <person name="Caufield P.W."/>
            <person name="Cui Y."/>
            <person name="Zhang H."/>
            <person name="O'Toole P.W."/>
        </authorList>
    </citation>
    <scope>NUCLEOTIDE SEQUENCE [LARGE SCALE GENOMIC DNA]</scope>
    <source>
        <strain evidence="12 13">JCM 15530</strain>
    </source>
</reference>
<dbReference type="PATRIC" id="fig|1302272.5.peg.764"/>
<keyword evidence="13" id="KW-1185">Reference proteome</keyword>
<dbReference type="SUPFAM" id="SSF54211">
    <property type="entry name" value="Ribosomal protein S5 domain 2-like"/>
    <property type="match status" value="1"/>
</dbReference>
<evidence type="ECO:0000259" key="11">
    <source>
        <dbReference type="Pfam" id="PF08544"/>
    </source>
</evidence>
<dbReference type="Proteomes" id="UP000050911">
    <property type="component" value="Unassembled WGS sequence"/>
</dbReference>
<comment type="caution">
    <text evidence="12">The sequence shown here is derived from an EMBL/GenBank/DDBJ whole genome shotgun (WGS) entry which is preliminary data.</text>
</comment>
<dbReference type="InterPro" id="IPR014721">
    <property type="entry name" value="Ribsml_uS5_D2-typ_fold_subgr"/>
</dbReference>
<evidence type="ECO:0000256" key="3">
    <source>
        <dbReference type="ARBA" id="ARBA00017473"/>
    </source>
</evidence>
<keyword evidence="7 9" id="KW-0067">ATP-binding</keyword>
<gene>
    <name evidence="9" type="primary">ispE</name>
    <name evidence="12" type="ORF">FC96_GL000764</name>
</gene>
<evidence type="ECO:0000259" key="10">
    <source>
        <dbReference type="Pfam" id="PF00288"/>
    </source>
</evidence>
<evidence type="ECO:0000256" key="1">
    <source>
        <dbReference type="ARBA" id="ARBA00009684"/>
    </source>
</evidence>
<evidence type="ECO:0000256" key="4">
    <source>
        <dbReference type="ARBA" id="ARBA00022679"/>
    </source>
</evidence>
<dbReference type="PIRSF" id="PIRSF010376">
    <property type="entry name" value="IspE"/>
    <property type="match status" value="1"/>
</dbReference>
<accession>A0A0R1HW52</accession>
<dbReference type="GO" id="GO:0005524">
    <property type="term" value="F:ATP binding"/>
    <property type="evidence" value="ECO:0007669"/>
    <property type="project" value="UniProtKB-UniRule"/>
</dbReference>
<dbReference type="InterPro" id="IPR036554">
    <property type="entry name" value="GHMP_kinase_C_sf"/>
</dbReference>
<evidence type="ECO:0000256" key="9">
    <source>
        <dbReference type="HAMAP-Rule" id="MF_00061"/>
    </source>
</evidence>
<comment type="function">
    <text evidence="9">Catalyzes the phosphorylation of the position 2 hydroxy group of 4-diphosphocytidyl-2C-methyl-D-erythritol.</text>
</comment>
<evidence type="ECO:0000256" key="8">
    <source>
        <dbReference type="ARBA" id="ARBA00032554"/>
    </source>
</evidence>
<feature type="domain" description="GHMP kinase N-terminal" evidence="10">
    <location>
        <begin position="66"/>
        <end position="144"/>
    </location>
</feature>
<feature type="domain" description="GHMP kinase C-terminal" evidence="11">
    <location>
        <begin position="199"/>
        <end position="274"/>
    </location>
</feature>
<dbReference type="Gene3D" id="3.30.70.890">
    <property type="entry name" value="GHMP kinase, C-terminal domain"/>
    <property type="match status" value="1"/>
</dbReference>
<comment type="similarity">
    <text evidence="1 9">Belongs to the GHMP kinase family. IspE subfamily.</text>
</comment>
<dbReference type="PANTHER" id="PTHR43527">
    <property type="entry name" value="4-DIPHOSPHOCYTIDYL-2-C-METHYL-D-ERYTHRITOL KINASE, CHLOROPLASTIC"/>
    <property type="match status" value="1"/>
</dbReference>
<dbReference type="InterPro" id="IPR013750">
    <property type="entry name" value="GHMP_kinase_C_dom"/>
</dbReference>
<dbReference type="GO" id="GO:0019288">
    <property type="term" value="P:isopentenyl diphosphate biosynthetic process, methylerythritol 4-phosphate pathway"/>
    <property type="evidence" value="ECO:0007669"/>
    <property type="project" value="UniProtKB-UniRule"/>
</dbReference>
<dbReference type="PANTHER" id="PTHR43527:SF2">
    <property type="entry name" value="4-DIPHOSPHOCYTIDYL-2-C-METHYL-D-ERYTHRITOL KINASE, CHLOROPLASTIC"/>
    <property type="match status" value="1"/>
</dbReference>
<dbReference type="Pfam" id="PF00288">
    <property type="entry name" value="GHMP_kinases_N"/>
    <property type="match status" value="1"/>
</dbReference>
<evidence type="ECO:0000313" key="13">
    <source>
        <dbReference type="Proteomes" id="UP000050911"/>
    </source>
</evidence>
<dbReference type="InterPro" id="IPR020568">
    <property type="entry name" value="Ribosomal_Su5_D2-typ_SF"/>
</dbReference>
<keyword evidence="6 9" id="KW-0418">Kinase</keyword>
<organism evidence="12 13">
    <name type="scientific">Secundilactobacillus kimchicus JCM 15530</name>
    <dbReference type="NCBI Taxonomy" id="1302272"/>
    <lineage>
        <taxon>Bacteria</taxon>
        <taxon>Bacillati</taxon>
        <taxon>Bacillota</taxon>
        <taxon>Bacilli</taxon>
        <taxon>Lactobacillales</taxon>
        <taxon>Lactobacillaceae</taxon>
        <taxon>Secundilactobacillus</taxon>
    </lineage>
</organism>
<sequence length="283" mass="31142">MKVIEKAAAKINLGLDTPFRHPDGMPEWNMVMTSIDLADYVAVTDRPETTIEVLSNTGFLPNDHRNLAYQAAVLLQTTYHVNRGALIEIDKHIPVAAGLGGGSSDAAAVLRALNHLWHLGLSLAELARLGLKVDSDVPYCVYGKTAHVTGRGENVAVLNPPLKPSWLVLAKPHVSVSTPNILRQIDYATLAHPNIDQVLEGVAQDDFALLDKHMGNALEKVSMTRYPEIHQIKERMRHYGADHAVMSGTGPTVFALFRQQSRAHRVYNSIRGFCSEAYLVRSL</sequence>
<dbReference type="RefSeq" id="WP_055679751.1">
    <property type="nucleotide sequence ID" value="NZ_AZCX01000013.1"/>
</dbReference>
<feature type="binding site" evidence="9">
    <location>
        <begin position="94"/>
        <end position="104"/>
    </location>
    <ligand>
        <name>ATP</name>
        <dbReference type="ChEBI" id="CHEBI:30616"/>
    </ligand>
</feature>
<comment type="catalytic activity">
    <reaction evidence="9">
        <text>4-CDP-2-C-methyl-D-erythritol + ATP = 4-CDP-2-C-methyl-D-erythritol 2-phosphate + ADP + H(+)</text>
        <dbReference type="Rhea" id="RHEA:18437"/>
        <dbReference type="ChEBI" id="CHEBI:15378"/>
        <dbReference type="ChEBI" id="CHEBI:30616"/>
        <dbReference type="ChEBI" id="CHEBI:57823"/>
        <dbReference type="ChEBI" id="CHEBI:57919"/>
        <dbReference type="ChEBI" id="CHEBI:456216"/>
        <dbReference type="EC" id="2.7.1.148"/>
    </reaction>
</comment>
<evidence type="ECO:0000256" key="2">
    <source>
        <dbReference type="ARBA" id="ARBA00012052"/>
    </source>
</evidence>
<dbReference type="Pfam" id="PF08544">
    <property type="entry name" value="GHMP_kinases_C"/>
    <property type="match status" value="1"/>
</dbReference>